<accession>W5SUJ2</accession>
<dbReference type="EMBL" id="CP005745">
    <property type="protein sequence ID" value="AHH10605.1"/>
    <property type="molecule type" value="Genomic_DNA"/>
</dbReference>
<protein>
    <submittedName>
        <fullName evidence="1">Uncharacterized protein</fullName>
    </submittedName>
</protein>
<dbReference type="AlphaFoldDB" id="W5SUJ2"/>
<evidence type="ECO:0000313" key="2">
    <source>
        <dbReference type="Proteomes" id="UP000019330"/>
    </source>
</evidence>
<gene>
    <name evidence="1" type="ORF">BCO_0072101</name>
</gene>
<sequence length="54" mass="6536">MQLKRGNIIKIIELLLQELEEIKNIKLDKIKNKKELLIILKEIQYRINHIKNIT</sequence>
<dbReference type="HOGENOM" id="CLU_3040950_0_0_12"/>
<name>W5SUJ2_9SPIR</name>
<dbReference type="STRING" id="1313292.BCO_0072101"/>
<dbReference type="Proteomes" id="UP000019330">
    <property type="component" value="Chromosome"/>
</dbReference>
<organism evidence="1 2">
    <name type="scientific">Borrelia coriaceae ATCC 43381</name>
    <dbReference type="NCBI Taxonomy" id="1408429"/>
    <lineage>
        <taxon>Bacteria</taxon>
        <taxon>Pseudomonadati</taxon>
        <taxon>Spirochaetota</taxon>
        <taxon>Spirochaetia</taxon>
        <taxon>Spirochaetales</taxon>
        <taxon>Borreliaceae</taxon>
        <taxon>Borrelia</taxon>
    </lineage>
</organism>
<dbReference type="PATRIC" id="fig|1313292.3.peg.454"/>
<keyword evidence="2" id="KW-1185">Reference proteome</keyword>
<proteinExistence type="predicted"/>
<evidence type="ECO:0000313" key="1">
    <source>
        <dbReference type="EMBL" id="AHH10605.1"/>
    </source>
</evidence>
<dbReference type="RefSeq" id="WP_241766537.1">
    <property type="nucleotide sequence ID" value="NZ_CP005745.1"/>
</dbReference>
<reference evidence="1" key="1">
    <citation type="submission" date="2013-04" db="EMBL/GenBank/DDBJ databases">
        <title>Comparative Genomics of Relapsing Fever Spirochetes.</title>
        <authorList>
            <person name="Schwan T.G."/>
            <person name="Raffel S.J."/>
            <person name="Porcella S.F."/>
            <person name="Martens C.A."/>
            <person name="Bruno D.P."/>
            <person name="Ricklefs S.M."/>
            <person name="Barbian K.B."/>
        </authorList>
    </citation>
    <scope>NUCLEOTIDE SEQUENCE [LARGE SCALE GENOMIC DNA]</scope>
    <source>
        <strain evidence="1">Co53</strain>
    </source>
</reference>